<evidence type="ECO:0000313" key="2">
    <source>
        <dbReference type="EMBL" id="VDG26636.1"/>
    </source>
</evidence>
<keyword evidence="3" id="KW-1185">Reference proteome</keyword>
<keyword evidence="1" id="KW-1133">Transmembrane helix</keyword>
<dbReference type="RefSeq" id="WP_130844417.1">
    <property type="nucleotide sequence ID" value="NZ_BJDY01000003.1"/>
</dbReference>
<reference evidence="2 3" key="1">
    <citation type="submission" date="2018-11" db="EMBL/GenBank/DDBJ databases">
        <authorList>
            <person name="Wuyts S."/>
        </authorList>
    </citation>
    <scope>NUCLEOTIDE SEQUENCE [LARGE SCALE GENOMIC DNA]</scope>
    <source>
        <strain evidence="2">Lactobacillus mudanjiangensis AMBF249</strain>
    </source>
</reference>
<sequence>MSNFTPKLRHYNLWKQTGLAGIPLLLAVIAYPVLPAKIFVPTSIAGMTSWGIRSNIFIYPLFCLALWFMAWLFIFFNRLYEKNLQTTRQAYKPLENYYIWGSWVLDALAGLMVLIQIFVTIIH</sequence>
<name>A0A660E3U8_9LACO</name>
<organism evidence="2 3">
    <name type="scientific">Lactiplantibacillus mudanjiangensis</name>
    <dbReference type="NCBI Taxonomy" id="1296538"/>
    <lineage>
        <taxon>Bacteria</taxon>
        <taxon>Bacillati</taxon>
        <taxon>Bacillota</taxon>
        <taxon>Bacilli</taxon>
        <taxon>Lactobacillales</taxon>
        <taxon>Lactobacillaceae</taxon>
        <taxon>Lactiplantibacillus</taxon>
    </lineage>
</organism>
<dbReference type="Proteomes" id="UP000289996">
    <property type="component" value="Unassembled WGS sequence"/>
</dbReference>
<gene>
    <name evidence="2" type="ORF">MUDAN_MDHGFNIF_00073</name>
</gene>
<keyword evidence="1" id="KW-0472">Membrane</keyword>
<feature type="transmembrane region" description="Helical" evidence="1">
    <location>
        <begin position="56"/>
        <end position="76"/>
    </location>
</feature>
<proteinExistence type="predicted"/>
<evidence type="ECO:0000256" key="1">
    <source>
        <dbReference type="SAM" id="Phobius"/>
    </source>
</evidence>
<protein>
    <submittedName>
        <fullName evidence="2">Uncharacterized protein</fullName>
    </submittedName>
</protein>
<dbReference type="EMBL" id="UYIG01000001">
    <property type="protein sequence ID" value="VDG26636.1"/>
    <property type="molecule type" value="Genomic_DNA"/>
</dbReference>
<feature type="transmembrane region" description="Helical" evidence="1">
    <location>
        <begin position="97"/>
        <end position="122"/>
    </location>
</feature>
<evidence type="ECO:0000313" key="3">
    <source>
        <dbReference type="Proteomes" id="UP000289996"/>
    </source>
</evidence>
<dbReference type="OrthoDB" id="2291240at2"/>
<feature type="transmembrane region" description="Helical" evidence="1">
    <location>
        <begin position="21"/>
        <end position="44"/>
    </location>
</feature>
<dbReference type="AlphaFoldDB" id="A0A660E3U8"/>
<keyword evidence="1" id="KW-0812">Transmembrane</keyword>
<accession>A0A660E3U8</accession>